<organism evidence="1 2">
    <name type="scientific">Candidatus Regiella insecticola</name>
    <dbReference type="NCBI Taxonomy" id="138073"/>
    <lineage>
        <taxon>Bacteria</taxon>
        <taxon>Pseudomonadati</taxon>
        <taxon>Pseudomonadota</taxon>
        <taxon>Gammaproteobacteria</taxon>
        <taxon>Enterobacterales</taxon>
        <taxon>Enterobacteriaceae</taxon>
        <taxon>aphid secondary symbionts</taxon>
        <taxon>Candidatus Regiella</taxon>
    </lineage>
</organism>
<dbReference type="RefSeq" id="WP_176488408.1">
    <property type="nucleotide sequence ID" value="NZ_BLXO01000005.1"/>
</dbReference>
<dbReference type="AlphaFoldDB" id="A0A6L2ZPW5"/>
<evidence type="ECO:0000313" key="2">
    <source>
        <dbReference type="Proteomes" id="UP000504714"/>
    </source>
</evidence>
<dbReference type="EMBL" id="BLXO01000005">
    <property type="protein sequence ID" value="GFN46843.1"/>
    <property type="molecule type" value="Genomic_DNA"/>
</dbReference>
<protein>
    <submittedName>
        <fullName evidence="1">Putative Type III secretion effector</fullName>
    </submittedName>
</protein>
<evidence type="ECO:0000313" key="1">
    <source>
        <dbReference type="EMBL" id="GFN46843.1"/>
    </source>
</evidence>
<dbReference type="NCBIfam" id="NF038054">
    <property type="entry name" value="T3SS_SctI"/>
    <property type="match status" value="1"/>
</dbReference>
<proteinExistence type="predicted"/>
<reference evidence="1 2" key="1">
    <citation type="submission" date="2020-06" db="EMBL/GenBank/DDBJ databases">
        <title>The genome sequence of Candidatus Regiella insecticola strain Tut.</title>
        <authorList>
            <person name="Nikoh N."/>
            <person name="Tsuchida T."/>
            <person name="Koga R."/>
            <person name="Oshima K."/>
            <person name="Hattori M."/>
            <person name="Fukatsu T."/>
        </authorList>
    </citation>
    <scope>NUCLEOTIDE SEQUENCE [LARGE SCALE GENOMIC DNA]</scope>
    <source>
        <strain evidence="1 2">Tut</strain>
    </source>
</reference>
<gene>
    <name evidence="1" type="primary">prgJ</name>
    <name evidence="1" type="ORF">RINTU1_26230</name>
</gene>
<comment type="caution">
    <text evidence="1">The sequence shown here is derived from an EMBL/GenBank/DDBJ whole genome shotgun (WGS) entry which is preliminary data.</text>
</comment>
<dbReference type="InterPro" id="IPR047754">
    <property type="entry name" value="T3SS_SctI-like"/>
</dbReference>
<name>A0A6L2ZPW5_9ENTR</name>
<dbReference type="Proteomes" id="UP000504714">
    <property type="component" value="Unassembled WGS sequence"/>
</dbReference>
<sequence>MDPIKNIQGIKTIVDDIKPIDDGNVSIEDRMLSAYSNNIAEFSDRKNKILEQINSNKPMSFDDTYRLQKRMGDYNMEVSLISATVRKVVGAAETLLRA</sequence>
<accession>A0A6L2ZPW5</accession>